<proteinExistence type="predicted"/>
<accession>A0A151NQA7</accession>
<evidence type="ECO:0000313" key="1">
    <source>
        <dbReference type="EMBL" id="KYO38675.1"/>
    </source>
</evidence>
<reference evidence="1 2" key="1">
    <citation type="journal article" date="2012" name="Genome Biol.">
        <title>Sequencing three crocodilian genomes to illuminate the evolution of archosaurs and amniotes.</title>
        <authorList>
            <person name="St John J.A."/>
            <person name="Braun E.L."/>
            <person name="Isberg S.R."/>
            <person name="Miles L.G."/>
            <person name="Chong A.Y."/>
            <person name="Gongora J."/>
            <person name="Dalzell P."/>
            <person name="Moran C."/>
            <person name="Bed'hom B."/>
            <person name="Abzhanov A."/>
            <person name="Burgess S.C."/>
            <person name="Cooksey A.M."/>
            <person name="Castoe T.A."/>
            <person name="Crawford N.G."/>
            <person name="Densmore L.D."/>
            <person name="Drew J.C."/>
            <person name="Edwards S.V."/>
            <person name="Faircloth B.C."/>
            <person name="Fujita M.K."/>
            <person name="Greenwold M.J."/>
            <person name="Hoffmann F.G."/>
            <person name="Howard J.M."/>
            <person name="Iguchi T."/>
            <person name="Janes D.E."/>
            <person name="Khan S.Y."/>
            <person name="Kohno S."/>
            <person name="de Koning A.J."/>
            <person name="Lance S.L."/>
            <person name="McCarthy F.M."/>
            <person name="McCormack J.E."/>
            <person name="Merchant M.E."/>
            <person name="Peterson D.G."/>
            <person name="Pollock D.D."/>
            <person name="Pourmand N."/>
            <person name="Raney B.J."/>
            <person name="Roessler K.A."/>
            <person name="Sanford J.R."/>
            <person name="Sawyer R.H."/>
            <person name="Schmidt C.J."/>
            <person name="Triplett E.W."/>
            <person name="Tuberville T.D."/>
            <person name="Venegas-Anaya M."/>
            <person name="Howard J.T."/>
            <person name="Jarvis E.D."/>
            <person name="Guillette L.J.Jr."/>
            <person name="Glenn T.C."/>
            <person name="Green R.E."/>
            <person name="Ray D.A."/>
        </authorList>
    </citation>
    <scope>NUCLEOTIDE SEQUENCE [LARGE SCALE GENOMIC DNA]</scope>
    <source>
        <strain evidence="1">KSC_2009_1</strain>
    </source>
</reference>
<dbReference type="Proteomes" id="UP000050525">
    <property type="component" value="Unassembled WGS sequence"/>
</dbReference>
<organism evidence="1 2">
    <name type="scientific">Alligator mississippiensis</name>
    <name type="common">American alligator</name>
    <dbReference type="NCBI Taxonomy" id="8496"/>
    <lineage>
        <taxon>Eukaryota</taxon>
        <taxon>Metazoa</taxon>
        <taxon>Chordata</taxon>
        <taxon>Craniata</taxon>
        <taxon>Vertebrata</taxon>
        <taxon>Euteleostomi</taxon>
        <taxon>Archelosauria</taxon>
        <taxon>Archosauria</taxon>
        <taxon>Crocodylia</taxon>
        <taxon>Alligatoridae</taxon>
        <taxon>Alligatorinae</taxon>
        <taxon>Alligator</taxon>
    </lineage>
</organism>
<protein>
    <submittedName>
        <fullName evidence="1">Uncharacterized protein</fullName>
    </submittedName>
</protein>
<sequence>MEKDQGQDIPGLPGFISQYSKTSKAFQNRAHLEKKRSHLESPNILSVQFSTAQRTTAPLLMSATKQLSHPEDYPYISAHKILEMEKYLIWSVFLPVQNYSLMC</sequence>
<dbReference type="EMBL" id="AKHW03002440">
    <property type="protein sequence ID" value="KYO38675.1"/>
    <property type="molecule type" value="Genomic_DNA"/>
</dbReference>
<comment type="caution">
    <text evidence="1">The sequence shown here is derived from an EMBL/GenBank/DDBJ whole genome shotgun (WGS) entry which is preliminary data.</text>
</comment>
<keyword evidence="2" id="KW-1185">Reference proteome</keyword>
<dbReference type="AlphaFoldDB" id="A0A151NQA7"/>
<evidence type="ECO:0000313" key="2">
    <source>
        <dbReference type="Proteomes" id="UP000050525"/>
    </source>
</evidence>
<gene>
    <name evidence="1" type="ORF">Y1Q_0023386</name>
</gene>
<name>A0A151NQA7_ALLMI</name>